<organism evidence="2 3">
    <name type="scientific">Spirosoma flavum</name>
    <dbReference type="NCBI Taxonomy" id="2048557"/>
    <lineage>
        <taxon>Bacteria</taxon>
        <taxon>Pseudomonadati</taxon>
        <taxon>Bacteroidota</taxon>
        <taxon>Cytophagia</taxon>
        <taxon>Cytophagales</taxon>
        <taxon>Cytophagaceae</taxon>
        <taxon>Spirosoma</taxon>
    </lineage>
</organism>
<dbReference type="RefSeq" id="WP_381499810.1">
    <property type="nucleotide sequence ID" value="NZ_JBHUOM010000002.1"/>
</dbReference>
<accession>A0ABW6AFP1</accession>
<reference evidence="3" key="1">
    <citation type="journal article" date="2019" name="Int. J. Syst. Evol. Microbiol.">
        <title>The Global Catalogue of Microorganisms (GCM) 10K type strain sequencing project: providing services to taxonomists for standard genome sequencing and annotation.</title>
        <authorList>
            <consortium name="The Broad Institute Genomics Platform"/>
            <consortium name="The Broad Institute Genome Sequencing Center for Infectious Disease"/>
            <person name="Wu L."/>
            <person name="Ma J."/>
        </authorList>
    </citation>
    <scope>NUCLEOTIDE SEQUENCE [LARGE SCALE GENOMIC DNA]</scope>
    <source>
        <strain evidence="3">KCTC 52490</strain>
    </source>
</reference>
<keyword evidence="1" id="KW-0175">Coiled coil</keyword>
<dbReference type="Proteomes" id="UP001597512">
    <property type="component" value="Unassembled WGS sequence"/>
</dbReference>
<proteinExistence type="predicted"/>
<evidence type="ECO:0000313" key="3">
    <source>
        <dbReference type="Proteomes" id="UP001597512"/>
    </source>
</evidence>
<dbReference type="EMBL" id="JBHUOM010000002">
    <property type="protein sequence ID" value="MFD2934266.1"/>
    <property type="molecule type" value="Genomic_DNA"/>
</dbReference>
<feature type="coiled-coil region" evidence="1">
    <location>
        <begin position="31"/>
        <end position="80"/>
    </location>
</feature>
<name>A0ABW6AFP1_9BACT</name>
<evidence type="ECO:0000256" key="1">
    <source>
        <dbReference type="SAM" id="Coils"/>
    </source>
</evidence>
<evidence type="ECO:0000313" key="2">
    <source>
        <dbReference type="EMBL" id="MFD2934266.1"/>
    </source>
</evidence>
<comment type="caution">
    <text evidence="2">The sequence shown here is derived from an EMBL/GenBank/DDBJ whole genome shotgun (WGS) entry which is preliminary data.</text>
</comment>
<sequence length="302" mass="33678">METKFKSSDDQLKQLVAERRQEVVRLQKSQAEQIEKANKSGQTRMDQLKKSLPQDVVTFLDNQEKTHKEEQAAIESYTAEAKTSLSSIEVSPENITSIHPGLVEGHLLSDSTNALALGWYSPYYATLHGSNGAVYWQGYNPGNFDLSDSANGSGSGLFGSGSASFTVYLDWWFTFKAPENRNYAHTIQVPFHGYYIIKADDGFWDSKEAKARIDLSAVGYQYNYKATGSSNVFDMGSQNINVNDRFDGYRTMYYSDLLGADQAYLRVTASFYVYARGGGSTAQLNFSDGNANYIGVPWVYIV</sequence>
<protein>
    <submittedName>
        <fullName evidence="2">Uncharacterized protein</fullName>
    </submittedName>
</protein>
<keyword evidence="3" id="KW-1185">Reference proteome</keyword>
<gene>
    <name evidence="2" type="ORF">ACFS25_10765</name>
</gene>